<evidence type="ECO:0000259" key="2">
    <source>
        <dbReference type="Pfam" id="PF13360"/>
    </source>
</evidence>
<keyword evidence="1" id="KW-0472">Membrane</keyword>
<reference evidence="4" key="1">
    <citation type="journal article" date="2019" name="Int. J. Syst. Evol. Microbiol.">
        <title>The Global Catalogue of Microorganisms (GCM) 10K type strain sequencing project: providing services to taxonomists for standard genome sequencing and annotation.</title>
        <authorList>
            <consortium name="The Broad Institute Genomics Platform"/>
            <consortium name="The Broad Institute Genome Sequencing Center for Infectious Disease"/>
            <person name="Wu L."/>
            <person name="Ma J."/>
        </authorList>
    </citation>
    <scope>NUCLEOTIDE SEQUENCE [LARGE SCALE GENOMIC DNA]</scope>
    <source>
        <strain evidence="4">CGMCC 1.7003</strain>
    </source>
</reference>
<dbReference type="Proteomes" id="UP000659697">
    <property type="component" value="Unassembled WGS sequence"/>
</dbReference>
<evidence type="ECO:0000256" key="1">
    <source>
        <dbReference type="SAM" id="Phobius"/>
    </source>
</evidence>
<feature type="domain" description="Pyrrolo-quinoline quinone repeat" evidence="2">
    <location>
        <begin position="178"/>
        <end position="299"/>
    </location>
</feature>
<dbReference type="SMART" id="SM00564">
    <property type="entry name" value="PQQ"/>
    <property type="match status" value="7"/>
</dbReference>
<dbReference type="InterPro" id="IPR011047">
    <property type="entry name" value="Quinoprotein_ADH-like_sf"/>
</dbReference>
<dbReference type="Pfam" id="PF13360">
    <property type="entry name" value="PQQ_2"/>
    <property type="match status" value="2"/>
</dbReference>
<organism evidence="3 4">
    <name type="scientific">Alishewanella longhuensis</name>
    <dbReference type="NCBI Taxonomy" id="1091037"/>
    <lineage>
        <taxon>Bacteria</taxon>
        <taxon>Pseudomonadati</taxon>
        <taxon>Pseudomonadota</taxon>
        <taxon>Gammaproteobacteria</taxon>
        <taxon>Alteromonadales</taxon>
        <taxon>Alteromonadaceae</taxon>
        <taxon>Alishewanella</taxon>
    </lineage>
</organism>
<comment type="caution">
    <text evidence="3">The sequence shown here is derived from an EMBL/GenBank/DDBJ whole genome shotgun (WGS) entry which is preliminary data.</text>
</comment>
<protein>
    <recommendedName>
        <fullName evidence="2">Pyrrolo-quinoline quinone repeat domain-containing protein</fullName>
    </recommendedName>
</protein>
<dbReference type="SUPFAM" id="SSF50998">
    <property type="entry name" value="Quinoprotein alcohol dehydrogenase-like"/>
    <property type="match status" value="2"/>
</dbReference>
<feature type="transmembrane region" description="Helical" evidence="1">
    <location>
        <begin position="12"/>
        <end position="33"/>
    </location>
</feature>
<dbReference type="InterPro" id="IPR015943">
    <property type="entry name" value="WD40/YVTN_repeat-like_dom_sf"/>
</dbReference>
<accession>A0ABQ3KUI9</accession>
<dbReference type="InterPro" id="IPR002372">
    <property type="entry name" value="PQQ_rpt_dom"/>
</dbReference>
<keyword evidence="1" id="KW-0812">Transmembrane</keyword>
<keyword evidence="1" id="KW-1133">Transmembrane helix</keyword>
<evidence type="ECO:0000313" key="3">
    <source>
        <dbReference type="EMBL" id="GHG58923.1"/>
    </source>
</evidence>
<name>A0ABQ3KUI9_9ALTE</name>
<dbReference type="EMBL" id="BNAO01000001">
    <property type="protein sequence ID" value="GHG58923.1"/>
    <property type="molecule type" value="Genomic_DNA"/>
</dbReference>
<proteinExistence type="predicted"/>
<feature type="domain" description="Pyrrolo-quinoline quinone repeat" evidence="2">
    <location>
        <begin position="71"/>
        <end position="149"/>
    </location>
</feature>
<keyword evidence="4" id="KW-1185">Reference proteome</keyword>
<dbReference type="PANTHER" id="PTHR34512">
    <property type="entry name" value="CELL SURFACE PROTEIN"/>
    <property type="match status" value="1"/>
</dbReference>
<evidence type="ECO:0000313" key="4">
    <source>
        <dbReference type="Proteomes" id="UP000659697"/>
    </source>
</evidence>
<dbReference type="Gene3D" id="2.130.10.10">
    <property type="entry name" value="YVTN repeat-like/Quinoprotein amine dehydrogenase"/>
    <property type="match status" value="2"/>
</dbReference>
<dbReference type="PANTHER" id="PTHR34512:SF30">
    <property type="entry name" value="OUTER MEMBRANE PROTEIN ASSEMBLY FACTOR BAMB"/>
    <property type="match status" value="1"/>
</dbReference>
<dbReference type="InterPro" id="IPR018391">
    <property type="entry name" value="PQQ_b-propeller_rpt"/>
</dbReference>
<sequence length="450" mass="50161">MNFFKAALRRFITLNWLCTFVIAISFCSMQTIANDSLRFRSNTFNNPTALPVTVEQLTYAASLKLPTTVASSPIVNDGIAFIAAENGNLYAIELETMAIKWIFVAQEALSSTPAIADGQLFVLSMDGHLYALDIAHGTVNWSFKTGGEQRFAAPRLYGVTQTDQPVTDPWDFWLSSPLVANDTVFFGSSDNRVYALATSNGKLKWSFKTGGVVHSSPALTDNILLIGSWDGALYALEADSGKEKWRYQTETEQEFSTWLGIQSSPVVDGNTVFLGSRDGYLYSIQLENGTLNWRYDVKRSWVVPTPLVDEHQIYFGTSDTGQFIALNKQTGEEKWRIDTKVWTYSSPLHSDNAVMVGNMAGNFYVINKKDGQILTKIRSRGAEENRFGAIAKSTGRFDYKGMATSGWYNNLYSSMQRILHSGGFLSSPLWYQDKLILVTTDGELMVYAVK</sequence>
<gene>
    <name evidence="3" type="ORF">GCM10010919_01000</name>
</gene>